<dbReference type="Pfam" id="PF02634">
    <property type="entry name" value="FdhD-NarQ"/>
    <property type="match status" value="1"/>
</dbReference>
<name>A0ABX7MBA5_9RHOO</name>
<dbReference type="PANTHER" id="PTHR30592:SF1">
    <property type="entry name" value="SULFUR CARRIER PROTEIN FDHD"/>
    <property type="match status" value="1"/>
</dbReference>
<dbReference type="InterPro" id="IPR016193">
    <property type="entry name" value="Cytidine_deaminase-like"/>
</dbReference>
<dbReference type="Gene3D" id="3.10.20.10">
    <property type="match status" value="1"/>
</dbReference>
<dbReference type="SUPFAM" id="SSF53927">
    <property type="entry name" value="Cytidine deaminase-like"/>
    <property type="match status" value="1"/>
</dbReference>
<evidence type="ECO:0000313" key="4">
    <source>
        <dbReference type="EMBL" id="QSI77998.1"/>
    </source>
</evidence>
<reference evidence="4 5" key="1">
    <citation type="submission" date="2021-02" db="EMBL/GenBank/DDBJ databases">
        <title>Niveibacterium changnyeongensis HC41.</title>
        <authorList>
            <person name="Kang M."/>
        </authorList>
    </citation>
    <scope>NUCLEOTIDE SEQUENCE [LARGE SCALE GENOMIC DNA]</scope>
    <source>
        <strain evidence="4 5">HC41</strain>
    </source>
</reference>
<dbReference type="NCBIfam" id="TIGR00129">
    <property type="entry name" value="fdhD_narQ"/>
    <property type="match status" value="1"/>
</dbReference>
<dbReference type="HAMAP" id="MF_00187">
    <property type="entry name" value="FdhD"/>
    <property type="match status" value="1"/>
</dbReference>
<comment type="function">
    <text evidence="3">Required for formate dehydrogenase (FDH) activity. Acts as a sulfur carrier protein that transfers sulfur from IscS to the molybdenum cofactor prior to its insertion into FDH.</text>
</comment>
<dbReference type="PIRSF" id="PIRSF015626">
    <property type="entry name" value="FdhD"/>
    <property type="match status" value="1"/>
</dbReference>
<dbReference type="InterPro" id="IPR003786">
    <property type="entry name" value="FdhD"/>
</dbReference>
<sequence length="276" mass="29654">MSDDVLESLPDALQEVRILRHSQGGVEDCADEVAEEVPVALVFNGISHAVMMATPADLDCFALGFALSEGIVKDRREVFDIEVLPHADGVEVQLQIAQSAFACLKAHRRSLTGRTGCGVCGTESLGLLDLTPERVSAAPTFELDHPRLQRILEGLPAQQALTRATGCAHAAAWCDAQGEIVRVFEDVGRHNALDKLFGWMAKSGVTPSSGLVFLTSRASYELVRKCARMNVPVLATISAPTTLAIRIAHAAGIRLLSFCRQNGFVEYPATHVTPSP</sequence>
<dbReference type="EMBL" id="CP071060">
    <property type="protein sequence ID" value="QSI77998.1"/>
    <property type="molecule type" value="Genomic_DNA"/>
</dbReference>
<protein>
    <recommendedName>
        <fullName evidence="3">Sulfur carrier protein FdhD</fullName>
    </recommendedName>
</protein>
<keyword evidence="2 3" id="KW-0501">Molybdenum cofactor biosynthesis</keyword>
<feature type="active site" description="Cysteine persulfide intermediate" evidence="3">
    <location>
        <position position="117"/>
    </location>
</feature>
<dbReference type="Proteomes" id="UP000663570">
    <property type="component" value="Chromosome"/>
</dbReference>
<gene>
    <name evidence="3 4" type="primary">fdhD</name>
    <name evidence="4" type="ORF">JY500_04970</name>
</gene>
<evidence type="ECO:0000256" key="2">
    <source>
        <dbReference type="ARBA" id="ARBA00023150"/>
    </source>
</evidence>
<keyword evidence="1 3" id="KW-0963">Cytoplasm</keyword>
<keyword evidence="5" id="KW-1185">Reference proteome</keyword>
<proteinExistence type="inferred from homology"/>
<dbReference type="Gene3D" id="3.40.140.10">
    <property type="entry name" value="Cytidine Deaminase, domain 2"/>
    <property type="match status" value="1"/>
</dbReference>
<dbReference type="PANTHER" id="PTHR30592">
    <property type="entry name" value="FORMATE DEHYDROGENASE"/>
    <property type="match status" value="1"/>
</dbReference>
<evidence type="ECO:0000256" key="1">
    <source>
        <dbReference type="ARBA" id="ARBA00022490"/>
    </source>
</evidence>
<accession>A0ABX7MBA5</accession>
<evidence type="ECO:0000313" key="5">
    <source>
        <dbReference type="Proteomes" id="UP000663570"/>
    </source>
</evidence>
<comment type="similarity">
    <text evidence="3">Belongs to the FdhD family.</text>
</comment>
<comment type="caution">
    <text evidence="3">Lacks conserved residue(s) required for the propagation of feature annotation.</text>
</comment>
<organism evidence="4 5">
    <name type="scientific">Niveibacterium microcysteis</name>
    <dbReference type="NCBI Taxonomy" id="2811415"/>
    <lineage>
        <taxon>Bacteria</taxon>
        <taxon>Pseudomonadati</taxon>
        <taxon>Pseudomonadota</taxon>
        <taxon>Betaproteobacteria</taxon>
        <taxon>Rhodocyclales</taxon>
        <taxon>Rhodocyclaceae</taxon>
        <taxon>Niveibacterium</taxon>
    </lineage>
</organism>
<evidence type="ECO:0000256" key="3">
    <source>
        <dbReference type="HAMAP-Rule" id="MF_00187"/>
    </source>
</evidence>
<dbReference type="RefSeq" id="WP_206255253.1">
    <property type="nucleotide sequence ID" value="NZ_CP071060.1"/>
</dbReference>
<comment type="subcellular location">
    <subcellularLocation>
        <location evidence="3">Cytoplasm</location>
    </subcellularLocation>
</comment>